<feature type="transmembrane region" description="Helical" evidence="1">
    <location>
        <begin position="38"/>
        <end position="56"/>
    </location>
</feature>
<evidence type="ECO:0000313" key="3">
    <source>
        <dbReference type="EMBL" id="MBB4969269.1"/>
    </source>
</evidence>
<keyword evidence="1" id="KW-0812">Transmembrane</keyword>
<feature type="domain" description="Low molecular weight protein antigen 6 PH" evidence="2">
    <location>
        <begin position="58"/>
        <end position="134"/>
    </location>
</feature>
<sequence length="135" mass="14733">MTPARTWSPKRAIVVVDAVLVALALVAVPFTTDATGRVLLVVLAALGALWTAHFAVRRLTADDTGLTLGTLTGAKHLPWHEVKIKLVHTRRLGREVATLELDWARGDDEKLYVLTPFDLGTDPVEVTDVLHALRP</sequence>
<dbReference type="EMBL" id="JACHJS010000001">
    <property type="protein sequence ID" value="MBB4969269.1"/>
    <property type="molecule type" value="Genomic_DNA"/>
</dbReference>
<organism evidence="3 4">
    <name type="scientific">Saccharothrix violaceirubra</name>
    <dbReference type="NCBI Taxonomy" id="413306"/>
    <lineage>
        <taxon>Bacteria</taxon>
        <taxon>Bacillati</taxon>
        <taxon>Actinomycetota</taxon>
        <taxon>Actinomycetes</taxon>
        <taxon>Pseudonocardiales</taxon>
        <taxon>Pseudonocardiaceae</taxon>
        <taxon>Saccharothrix</taxon>
    </lineage>
</organism>
<gene>
    <name evidence="3" type="ORF">F4559_006628</name>
</gene>
<accession>A0A7W7T9Y6</accession>
<reference evidence="3 4" key="1">
    <citation type="submission" date="2020-08" db="EMBL/GenBank/DDBJ databases">
        <title>Sequencing the genomes of 1000 actinobacteria strains.</title>
        <authorList>
            <person name="Klenk H.-P."/>
        </authorList>
    </citation>
    <scope>NUCLEOTIDE SEQUENCE [LARGE SCALE GENOMIC DNA]</scope>
    <source>
        <strain evidence="3 4">DSM 45084</strain>
    </source>
</reference>
<comment type="caution">
    <text evidence="3">The sequence shown here is derived from an EMBL/GenBank/DDBJ whole genome shotgun (WGS) entry which is preliminary data.</text>
</comment>
<proteinExistence type="predicted"/>
<keyword evidence="4" id="KW-1185">Reference proteome</keyword>
<name>A0A7W7T9Y6_9PSEU</name>
<protein>
    <recommendedName>
        <fullName evidence="2">Low molecular weight protein antigen 6 PH domain-containing protein</fullName>
    </recommendedName>
</protein>
<dbReference type="AlphaFoldDB" id="A0A7W7T9Y6"/>
<dbReference type="InterPro" id="IPR019692">
    <property type="entry name" value="CFP-6_PH"/>
</dbReference>
<dbReference type="Proteomes" id="UP000542674">
    <property type="component" value="Unassembled WGS sequence"/>
</dbReference>
<dbReference type="RefSeq" id="WP_184674950.1">
    <property type="nucleotide sequence ID" value="NZ_BAABAI010000021.1"/>
</dbReference>
<dbReference type="Pfam" id="PF10756">
    <property type="entry name" value="bPH_6"/>
    <property type="match status" value="1"/>
</dbReference>
<feature type="transmembrane region" description="Helical" evidence="1">
    <location>
        <begin position="12"/>
        <end position="32"/>
    </location>
</feature>
<keyword evidence="1" id="KW-1133">Transmembrane helix</keyword>
<evidence type="ECO:0000259" key="2">
    <source>
        <dbReference type="Pfam" id="PF10756"/>
    </source>
</evidence>
<keyword evidence="1" id="KW-0472">Membrane</keyword>
<evidence type="ECO:0000256" key="1">
    <source>
        <dbReference type="SAM" id="Phobius"/>
    </source>
</evidence>
<evidence type="ECO:0000313" key="4">
    <source>
        <dbReference type="Proteomes" id="UP000542674"/>
    </source>
</evidence>